<dbReference type="InterPro" id="IPR041650">
    <property type="entry name" value="HEPN_Swt1"/>
</dbReference>
<evidence type="ECO:0000313" key="2">
    <source>
        <dbReference type="EMBL" id="MDX8542046.1"/>
    </source>
</evidence>
<organism evidence="2 3">
    <name type="scientific">Mesorhizobium abyssinicae</name>
    <dbReference type="NCBI Taxonomy" id="1209958"/>
    <lineage>
        <taxon>Bacteria</taxon>
        <taxon>Pseudomonadati</taxon>
        <taxon>Pseudomonadota</taxon>
        <taxon>Alphaproteobacteria</taxon>
        <taxon>Hyphomicrobiales</taxon>
        <taxon>Phyllobacteriaceae</taxon>
        <taxon>Mesorhizobium</taxon>
    </lineage>
</organism>
<dbReference type="Proteomes" id="UP001276564">
    <property type="component" value="Unassembled WGS sequence"/>
</dbReference>
<sequence>MKIELQHFLLRGASLRSAVDTSLAEQGVKGHVTAIEKFSDALIKGYVSVASSENRQQADRMASYYKLFYLLENEIRSFIVDLIESSNESDWWLTKVPENVRLNAAKNLERERREGIIPRSDRMIDYTTFGELGEIIKANWDVFGGVFSRHDKAGVEKVLQQLNMLRGPIAHCGVLGEDDVVKLKLVVRNWYRLME</sequence>
<name>A0ABU5AXU6_9HYPH</name>
<feature type="domain" description="Swt1-like HEPN" evidence="1">
    <location>
        <begin position="66"/>
        <end position="192"/>
    </location>
</feature>
<proteinExistence type="predicted"/>
<keyword evidence="3" id="KW-1185">Reference proteome</keyword>
<comment type="caution">
    <text evidence="2">The sequence shown here is derived from an EMBL/GenBank/DDBJ whole genome shotgun (WGS) entry which is preliminary data.</text>
</comment>
<evidence type="ECO:0000313" key="3">
    <source>
        <dbReference type="Proteomes" id="UP001276564"/>
    </source>
</evidence>
<dbReference type="RefSeq" id="WP_320322198.1">
    <property type="nucleotide sequence ID" value="NZ_JAVIIP010000045.1"/>
</dbReference>
<protein>
    <submittedName>
        <fullName evidence="2">Swt1 family HEPN domain-containing protein</fullName>
    </submittedName>
</protein>
<accession>A0ABU5AXU6</accession>
<reference evidence="2 3" key="1">
    <citation type="submission" date="2023-08" db="EMBL/GenBank/DDBJ databases">
        <title>Implementing the SeqCode for naming new Mesorhizobium species isolated from Vachellia karroo root nodules.</title>
        <authorList>
            <person name="Van Lill M."/>
        </authorList>
    </citation>
    <scope>NUCLEOTIDE SEQUENCE [LARGE SCALE GENOMIC DNA]</scope>
    <source>
        <strain evidence="2 3">VK4B</strain>
    </source>
</reference>
<dbReference type="EMBL" id="JAVIIP010000045">
    <property type="protein sequence ID" value="MDX8542046.1"/>
    <property type="molecule type" value="Genomic_DNA"/>
</dbReference>
<evidence type="ECO:0000259" key="1">
    <source>
        <dbReference type="Pfam" id="PF18731"/>
    </source>
</evidence>
<dbReference type="Pfam" id="PF18731">
    <property type="entry name" value="HEPN_Swt1"/>
    <property type="match status" value="1"/>
</dbReference>
<gene>
    <name evidence="2" type="ORF">RFM23_31150</name>
</gene>